<dbReference type="EMBL" id="CP144089">
    <property type="protein sequence ID" value="WWD08239.1"/>
    <property type="molecule type" value="Genomic_DNA"/>
</dbReference>
<protein>
    <recommendedName>
        <fullName evidence="3">Retrotransposon Copia-like N-terminal domain-containing protein</fullName>
    </recommendedName>
</protein>
<accession>A0AAX4KQ53</accession>
<dbReference type="GeneID" id="91105151"/>
<dbReference type="Pfam" id="PF14223">
    <property type="entry name" value="Retrotran_gag_2"/>
    <property type="match status" value="1"/>
</dbReference>
<keyword evidence="2" id="KW-1185">Reference proteome</keyword>
<reference evidence="1 2" key="1">
    <citation type="submission" date="2024-01" db="EMBL/GenBank/DDBJ databases">
        <title>Comparative genomics of Cryptococcus and Kwoniella reveals pathogenesis evolution and contrasting modes of karyotype evolution via chromosome fusion or intercentromeric recombination.</title>
        <authorList>
            <person name="Coelho M.A."/>
            <person name="David-Palma M."/>
            <person name="Shea T."/>
            <person name="Bowers K."/>
            <person name="McGinley-Smith S."/>
            <person name="Mohammad A.W."/>
            <person name="Gnirke A."/>
            <person name="Yurkov A.M."/>
            <person name="Nowrousian M."/>
            <person name="Sun S."/>
            <person name="Cuomo C.A."/>
            <person name="Heitman J."/>
        </authorList>
    </citation>
    <scope>NUCLEOTIDE SEQUENCE [LARGE SCALE GENOMIC DNA]</scope>
    <source>
        <strain evidence="1 2">PYCC6329</strain>
    </source>
</reference>
<dbReference type="KEGG" id="ker:91105151"/>
<sequence length="198" mass="22013">MDETCDITPYSGILLEGSKNYAAWSLSVKTNLVLKGLKINPPSKPSPQTDCSRAVDAAACAIIIQSLSPTILYNLSRTSLDFLDNPDPQGLWNQIKESYCPTFGTGLGQLMHQVWNNRAAEGEDCMEKLLQVQRAYMVLKGAGKWKEDTMLACAMILSLPPSWDAFKETLWLREDLSSAMVEGAVRAESIRRKCSHQR</sequence>
<name>A0AAX4KQ53_9TREE</name>
<evidence type="ECO:0000313" key="1">
    <source>
        <dbReference type="EMBL" id="WWD08239.1"/>
    </source>
</evidence>
<organism evidence="1 2">
    <name type="scientific">Kwoniella europaea PYCC6329</name>
    <dbReference type="NCBI Taxonomy" id="1423913"/>
    <lineage>
        <taxon>Eukaryota</taxon>
        <taxon>Fungi</taxon>
        <taxon>Dikarya</taxon>
        <taxon>Basidiomycota</taxon>
        <taxon>Agaricomycotina</taxon>
        <taxon>Tremellomycetes</taxon>
        <taxon>Tremellales</taxon>
        <taxon>Cryptococcaceae</taxon>
        <taxon>Kwoniella</taxon>
    </lineage>
</organism>
<dbReference type="AlphaFoldDB" id="A0AAX4KQ53"/>
<dbReference type="Proteomes" id="UP001358614">
    <property type="component" value="Chromosome 1"/>
</dbReference>
<evidence type="ECO:0008006" key="3">
    <source>
        <dbReference type="Google" id="ProtNLM"/>
    </source>
</evidence>
<evidence type="ECO:0000313" key="2">
    <source>
        <dbReference type="Proteomes" id="UP001358614"/>
    </source>
</evidence>
<proteinExistence type="predicted"/>
<gene>
    <name evidence="1" type="ORF">V865_006350</name>
</gene>
<dbReference type="RefSeq" id="XP_066086206.1">
    <property type="nucleotide sequence ID" value="XM_066230109.1"/>
</dbReference>